<keyword evidence="1" id="KW-1133">Transmembrane helix</keyword>
<evidence type="ECO:0000256" key="1">
    <source>
        <dbReference type="SAM" id="Phobius"/>
    </source>
</evidence>
<feature type="transmembrane region" description="Helical" evidence="1">
    <location>
        <begin position="12"/>
        <end position="29"/>
    </location>
</feature>
<name>A0ABT3TKR3_9GAMM</name>
<dbReference type="EMBL" id="SHNN01000004">
    <property type="protein sequence ID" value="MCX2982914.1"/>
    <property type="molecule type" value="Genomic_DNA"/>
</dbReference>
<accession>A0ABT3TKR3</accession>
<dbReference type="Proteomes" id="UP001143362">
    <property type="component" value="Unassembled WGS sequence"/>
</dbReference>
<proteinExistence type="predicted"/>
<reference evidence="3" key="1">
    <citation type="submission" date="2019-02" db="EMBL/GenBank/DDBJ databases">
        <authorList>
            <person name="Li S.-H."/>
        </authorList>
    </citation>
    <scope>NUCLEOTIDE SEQUENCE</scope>
    <source>
        <strain evidence="3">IMCC14734</strain>
    </source>
</reference>
<sequence>MSALKMKTRKVVTLLLITIVGFAVFKIFFDEGRPHNPKVFGPPEKTQWKPVGARAAGQHNYDIIPEPDKFNAIHVGVANSDSVWGVAAPMFELDWVAEPAYFIGNGPLFDNQGNLYFSPQFYHGERVVLVSLDAKSGERRWALPADNDIQASSPAFILNDPDNPGSQIIYIVGYNRVMALRPDGSVIWSKATGLSLPPSDPGNTANTKFHSLNYHPATDSLVSITKAGALFAFSRKTGELIAPIGQIPGAPAISGNGTNIPKFVLNKVDPLMDEAFGKTDEGLSLFSSAVNYIYGGGGIVTNFFSIDPDSSRIYMAATAEDAADGTEDGRSELGAIYALDLIDDGNSGLQFQVLNRKTFKGGTGSTPALSADGHRLYVSDNAGNVIALDSALNEVWRVDVGEPLVGSITVSPDNNELYAVTASDVIQLIDHGDHGSRTWTAELTGFDGYANVDVQSNALTATVTANGVVIMIGGGKKLLGRTLMLHMGMGLLDRQTGKLRYFAEGREDSLAMSVVAPDGSLYVAHSPLRRAVGKAMYPDLTADITGGIARFKPIRLDLLARDAICAAEARGGNASSLNQTTESAAINTDIRQIQVLLKQAGVAITQAVSDGDMTSKDADTLGNILEQSVVNLTPTNLQHAAQDLTRACAMFD</sequence>
<keyword evidence="1" id="KW-0472">Membrane</keyword>
<evidence type="ECO:0000259" key="2">
    <source>
        <dbReference type="Pfam" id="PF13360"/>
    </source>
</evidence>
<dbReference type="Gene3D" id="2.130.10.10">
    <property type="entry name" value="YVTN repeat-like/Quinoprotein amine dehydrogenase"/>
    <property type="match status" value="2"/>
</dbReference>
<dbReference type="InterPro" id="IPR002372">
    <property type="entry name" value="PQQ_rpt_dom"/>
</dbReference>
<keyword evidence="4" id="KW-1185">Reference proteome</keyword>
<gene>
    <name evidence="3" type="ORF">EYC98_18790</name>
</gene>
<evidence type="ECO:0000313" key="4">
    <source>
        <dbReference type="Proteomes" id="UP001143362"/>
    </source>
</evidence>
<keyword evidence="1" id="KW-0812">Transmembrane</keyword>
<dbReference type="InterPro" id="IPR015943">
    <property type="entry name" value="WD40/YVTN_repeat-like_dom_sf"/>
</dbReference>
<protein>
    <recommendedName>
        <fullName evidence="2">Pyrrolo-quinoline quinone repeat domain-containing protein</fullName>
    </recommendedName>
</protein>
<dbReference type="SUPFAM" id="SSF50998">
    <property type="entry name" value="Quinoprotein alcohol dehydrogenase-like"/>
    <property type="match status" value="1"/>
</dbReference>
<organism evidence="3 4">
    <name type="scientific">Candidatus Litorirhabdus singularis</name>
    <dbReference type="NCBI Taxonomy" id="2518993"/>
    <lineage>
        <taxon>Bacteria</taxon>
        <taxon>Pseudomonadati</taxon>
        <taxon>Pseudomonadota</taxon>
        <taxon>Gammaproteobacteria</taxon>
        <taxon>Cellvibrionales</taxon>
        <taxon>Halieaceae</taxon>
        <taxon>Candidatus Litorirhabdus</taxon>
    </lineage>
</organism>
<evidence type="ECO:0000313" key="3">
    <source>
        <dbReference type="EMBL" id="MCX2982914.1"/>
    </source>
</evidence>
<feature type="domain" description="Pyrrolo-quinoline quinone repeat" evidence="2">
    <location>
        <begin position="353"/>
        <end position="480"/>
    </location>
</feature>
<dbReference type="PANTHER" id="PTHR34512">
    <property type="entry name" value="CELL SURFACE PROTEIN"/>
    <property type="match status" value="1"/>
</dbReference>
<dbReference type="Pfam" id="PF13360">
    <property type="entry name" value="PQQ_2"/>
    <property type="match status" value="1"/>
</dbReference>
<comment type="caution">
    <text evidence="3">The sequence shown here is derived from an EMBL/GenBank/DDBJ whole genome shotgun (WGS) entry which is preliminary data.</text>
</comment>
<dbReference type="PANTHER" id="PTHR34512:SF30">
    <property type="entry name" value="OUTER MEMBRANE PROTEIN ASSEMBLY FACTOR BAMB"/>
    <property type="match status" value="1"/>
</dbReference>
<dbReference type="InterPro" id="IPR011047">
    <property type="entry name" value="Quinoprotein_ADH-like_sf"/>
</dbReference>